<sequence length="68" mass="7824">MEKLLHNKVKLRGAEWVQYEISIDGVKYLETIKPIMKDGQVKEFIHTLSSLQPISKATNVTRYQGGYT</sequence>
<dbReference type="RefSeq" id="WP_098103262.1">
    <property type="nucleotide sequence ID" value="NZ_NUDL01000094.1"/>
</dbReference>
<reference evidence="1 2" key="1">
    <citation type="submission" date="2017-09" db="EMBL/GenBank/DDBJ databases">
        <title>Large-scale bioinformatics analysis of Bacillus genomes uncovers conserved roles of natural products in bacterial physiology.</title>
        <authorList>
            <consortium name="Agbiome Team Llc"/>
            <person name="Bleich R.M."/>
            <person name="Grubbs K.J."/>
            <person name="Santa Maria K.C."/>
            <person name="Allen S.E."/>
            <person name="Farag S."/>
            <person name="Shank E.A."/>
            <person name="Bowers A."/>
        </authorList>
    </citation>
    <scope>NUCLEOTIDE SEQUENCE [LARGE SCALE GENOMIC DNA]</scope>
    <source>
        <strain evidence="1 2">AFS010764</strain>
    </source>
</reference>
<name>A0A2A8BHN0_9BACI</name>
<organism evidence="1 2">
    <name type="scientific">Bacillus wiedmannii</name>
    <dbReference type="NCBI Taxonomy" id="1890302"/>
    <lineage>
        <taxon>Bacteria</taxon>
        <taxon>Bacillati</taxon>
        <taxon>Bacillota</taxon>
        <taxon>Bacilli</taxon>
        <taxon>Bacillales</taxon>
        <taxon>Bacillaceae</taxon>
        <taxon>Bacillus</taxon>
        <taxon>Bacillus cereus group</taxon>
    </lineage>
</organism>
<dbReference type="EMBL" id="NUDL01000094">
    <property type="protein sequence ID" value="PEM49473.1"/>
    <property type="molecule type" value="Genomic_DNA"/>
</dbReference>
<dbReference type="AlphaFoldDB" id="A0A2A8BHN0"/>
<evidence type="ECO:0000313" key="2">
    <source>
        <dbReference type="Proteomes" id="UP000220621"/>
    </source>
</evidence>
<dbReference type="Proteomes" id="UP000220621">
    <property type="component" value="Unassembled WGS sequence"/>
</dbReference>
<gene>
    <name evidence="1" type="ORF">CN611_25185</name>
</gene>
<protein>
    <submittedName>
        <fullName evidence="1">Uncharacterized protein</fullName>
    </submittedName>
</protein>
<proteinExistence type="predicted"/>
<comment type="caution">
    <text evidence="1">The sequence shown here is derived from an EMBL/GenBank/DDBJ whole genome shotgun (WGS) entry which is preliminary data.</text>
</comment>
<accession>A0A2A8BHN0</accession>
<evidence type="ECO:0000313" key="1">
    <source>
        <dbReference type="EMBL" id="PEM49473.1"/>
    </source>
</evidence>